<feature type="transmembrane region" description="Helical" evidence="1">
    <location>
        <begin position="12"/>
        <end position="30"/>
    </location>
</feature>
<dbReference type="InterPro" id="IPR036514">
    <property type="entry name" value="SGNH_hydro_sf"/>
</dbReference>
<accession>A0A2R5HHE0</accession>
<dbReference type="AlphaFoldDB" id="A0A2R5HHE0"/>
<dbReference type="InterPro" id="IPR013830">
    <property type="entry name" value="SGNH_hydro"/>
</dbReference>
<dbReference type="EMBL" id="BFFO01000009">
    <property type="protein sequence ID" value="GBG97266.1"/>
    <property type="molecule type" value="Genomic_DNA"/>
</dbReference>
<sequence length="282" mass="31237">MMKHFAKSIGKIAGFLLAVFLIFGLFWLIFPKAGNRIDQPKMTSKAGTTTLHYTALGDSLTEGVGDATKQGGFVPLFAKDIEQEKKVSVQSDNYGKAGDTSEQILERMTSQSKITDSLKNANVITLTVGGNDVLKVIRDNIDKISTLKAEDFKEPSKTYQAELQKIFSEIRKYNSHAQIYVLGIYNPFYLNFPQITVMQEVINQWNQATTAVVKGQDKSRFVAINDLLYKGQDGQKGIADAGADSQSGEKNDLLYAGDHFHPNNIGYQIMAQAVFEAYQGDK</sequence>
<dbReference type="CDD" id="cd04506">
    <property type="entry name" value="SGNH_hydrolase_YpmR_like"/>
    <property type="match status" value="1"/>
</dbReference>
<dbReference type="PANTHER" id="PTHR30383">
    <property type="entry name" value="THIOESTERASE 1/PROTEASE 1/LYSOPHOSPHOLIPASE L1"/>
    <property type="match status" value="1"/>
</dbReference>
<dbReference type="Proteomes" id="UP000245021">
    <property type="component" value="Unassembled WGS sequence"/>
</dbReference>
<evidence type="ECO:0000259" key="2">
    <source>
        <dbReference type="Pfam" id="PF13472"/>
    </source>
</evidence>
<evidence type="ECO:0000256" key="1">
    <source>
        <dbReference type="SAM" id="Phobius"/>
    </source>
</evidence>
<dbReference type="Pfam" id="PF13472">
    <property type="entry name" value="Lipase_GDSL_2"/>
    <property type="match status" value="1"/>
</dbReference>
<keyword evidence="1" id="KW-1133">Transmembrane helix</keyword>
<reference evidence="3 4" key="1">
    <citation type="journal article" date="2018" name="Genome Announc.">
        <title>Draft Genome Sequence of Lactococcus sp. Strain NtB2 (JCM 32569), Isolated from the Gut of the Higher Termite Nasutitermes takasagoensis.</title>
        <authorList>
            <person name="Noda S."/>
            <person name="Aihara C."/>
            <person name="Yuki M."/>
            <person name="Ohkuma M."/>
        </authorList>
    </citation>
    <scope>NUCLEOTIDE SEQUENCE [LARGE SCALE GENOMIC DNA]</scope>
    <source>
        <strain evidence="3 4">NtB2</strain>
    </source>
</reference>
<dbReference type="InterPro" id="IPR051532">
    <property type="entry name" value="Ester_Hydrolysis_Enzymes"/>
</dbReference>
<keyword evidence="1" id="KW-0812">Transmembrane</keyword>
<keyword evidence="4" id="KW-1185">Reference proteome</keyword>
<feature type="domain" description="SGNH hydrolase-type esterase" evidence="2">
    <location>
        <begin position="55"/>
        <end position="269"/>
    </location>
</feature>
<keyword evidence="1" id="KW-0472">Membrane</keyword>
<dbReference type="RefSeq" id="WP_174683339.1">
    <property type="nucleotide sequence ID" value="NZ_BFFO01000009.1"/>
</dbReference>
<organism evidence="3 4">
    <name type="scientific">Lactococcus termiticola</name>
    <dbReference type="NCBI Taxonomy" id="2169526"/>
    <lineage>
        <taxon>Bacteria</taxon>
        <taxon>Bacillati</taxon>
        <taxon>Bacillota</taxon>
        <taxon>Bacilli</taxon>
        <taxon>Lactobacillales</taxon>
        <taxon>Streptococcaceae</taxon>
        <taxon>Lactococcus</taxon>
    </lineage>
</organism>
<evidence type="ECO:0000313" key="3">
    <source>
        <dbReference type="EMBL" id="GBG97266.1"/>
    </source>
</evidence>
<evidence type="ECO:0000313" key="4">
    <source>
        <dbReference type="Proteomes" id="UP000245021"/>
    </source>
</evidence>
<dbReference type="PANTHER" id="PTHR30383:SF27">
    <property type="entry name" value="SPORE GERMINATION LIPASE LIPC"/>
    <property type="match status" value="1"/>
</dbReference>
<proteinExistence type="predicted"/>
<protein>
    <submittedName>
        <fullName evidence="3">Lipase</fullName>
    </submittedName>
</protein>
<dbReference type="SUPFAM" id="SSF52266">
    <property type="entry name" value="SGNH hydrolase"/>
    <property type="match status" value="1"/>
</dbReference>
<dbReference type="GO" id="GO:0004622">
    <property type="term" value="F:phosphatidylcholine lysophospholipase activity"/>
    <property type="evidence" value="ECO:0007669"/>
    <property type="project" value="TreeGrafter"/>
</dbReference>
<dbReference type="Gene3D" id="3.40.50.1110">
    <property type="entry name" value="SGNH hydrolase"/>
    <property type="match status" value="1"/>
</dbReference>
<gene>
    <name evidence="3" type="ORF">NtB2_01404</name>
</gene>
<comment type="caution">
    <text evidence="3">The sequence shown here is derived from an EMBL/GenBank/DDBJ whole genome shotgun (WGS) entry which is preliminary data.</text>
</comment>
<name>A0A2R5HHE0_9LACT</name>